<keyword evidence="2" id="KW-0443">Lipid metabolism</keyword>
<dbReference type="PANTHER" id="PTHR11941">
    <property type="entry name" value="ENOYL-COA HYDRATASE-RELATED"/>
    <property type="match status" value="1"/>
</dbReference>
<protein>
    <submittedName>
        <fullName evidence="4">Enoyl-CoA hydratase/carnithine racemase</fullName>
    </submittedName>
</protein>
<comment type="caution">
    <text evidence="4">The sequence shown here is derived from an EMBL/GenBank/DDBJ whole genome shotgun (WGS) entry which is preliminary data.</text>
</comment>
<evidence type="ECO:0000256" key="3">
    <source>
        <dbReference type="ARBA" id="ARBA00023239"/>
    </source>
</evidence>
<keyword evidence="5" id="KW-1185">Reference proteome</keyword>
<dbReference type="InterPro" id="IPR001753">
    <property type="entry name" value="Enoyl-CoA_hydra/iso"/>
</dbReference>
<evidence type="ECO:0000256" key="2">
    <source>
        <dbReference type="ARBA" id="ARBA00023098"/>
    </source>
</evidence>
<sequence>MHSTPVAGAVMSPGPRTVLGDPLTVVDLDRDPAPEPATGRIVIGWSSDPARVPDAMLDRTDLTLVPAGSTARSGSRSATDPRCVPVPDRDAGTAELRAAVTANPHAAVVLAGLLRWSPGLTVPAALEAESLAYSMLLGGPEFARWLAGRGDRPPPPDVDDPVLPALDGDRLRITLNRPRRRNAYGRQLRDALVDALDVAETLAAARPGLGVVIDGAGPCFCSGGDLAEFGTTPDPVTAHLVRTAGGAAAPLHRLAARTEIRVHGPCVGAGVELAAFAGRVVAHEDTTFRLPEIAMGLIPGAGGTVGVPRRIGRARTLHLALTGRTLDTPTALAWGLVDAVGTRPEPPSSA</sequence>
<dbReference type="EMBL" id="JAGINU010000001">
    <property type="protein sequence ID" value="MBP2367765.1"/>
    <property type="molecule type" value="Genomic_DNA"/>
</dbReference>
<reference evidence="4 5" key="1">
    <citation type="submission" date="2021-03" db="EMBL/GenBank/DDBJ databases">
        <title>Sequencing the genomes of 1000 actinobacteria strains.</title>
        <authorList>
            <person name="Klenk H.-P."/>
        </authorList>
    </citation>
    <scope>NUCLEOTIDE SEQUENCE [LARGE SCALE GENOMIC DNA]</scope>
    <source>
        <strain evidence="4 5">DSM 45256</strain>
    </source>
</reference>
<dbReference type="SUPFAM" id="SSF52096">
    <property type="entry name" value="ClpP/crotonase"/>
    <property type="match status" value="1"/>
</dbReference>
<accession>A0ABS4VV35</accession>
<name>A0ABS4VV35_9PSEU</name>
<dbReference type="Gene3D" id="3.90.226.10">
    <property type="entry name" value="2-enoyl-CoA Hydratase, Chain A, domain 1"/>
    <property type="match status" value="1"/>
</dbReference>
<dbReference type="CDD" id="cd06558">
    <property type="entry name" value="crotonase-like"/>
    <property type="match status" value="1"/>
</dbReference>
<dbReference type="InterPro" id="IPR029045">
    <property type="entry name" value="ClpP/crotonase-like_dom_sf"/>
</dbReference>
<evidence type="ECO:0000313" key="4">
    <source>
        <dbReference type="EMBL" id="MBP2367765.1"/>
    </source>
</evidence>
<dbReference type="PANTHER" id="PTHR11941:SF169">
    <property type="entry name" value="(7AS)-7A-METHYL-1,5-DIOXO-2,3,5,6,7,7A-HEXAHYDRO-1H-INDENE-CARBOXYL-COA HYDROLASE"/>
    <property type="match status" value="1"/>
</dbReference>
<evidence type="ECO:0000256" key="1">
    <source>
        <dbReference type="ARBA" id="ARBA00005254"/>
    </source>
</evidence>
<keyword evidence="3" id="KW-0456">Lyase</keyword>
<proteinExistence type="inferred from homology"/>
<dbReference type="RefSeq" id="WP_307862434.1">
    <property type="nucleotide sequence ID" value="NZ_JAGINU010000001.1"/>
</dbReference>
<comment type="similarity">
    <text evidence="1">Belongs to the enoyl-CoA hydratase/isomerase family.</text>
</comment>
<organism evidence="4 5">
    <name type="scientific">Pseudonocardia parietis</name>
    <dbReference type="NCBI Taxonomy" id="570936"/>
    <lineage>
        <taxon>Bacteria</taxon>
        <taxon>Bacillati</taxon>
        <taxon>Actinomycetota</taxon>
        <taxon>Actinomycetes</taxon>
        <taxon>Pseudonocardiales</taxon>
        <taxon>Pseudonocardiaceae</taxon>
        <taxon>Pseudonocardia</taxon>
    </lineage>
</organism>
<evidence type="ECO:0000313" key="5">
    <source>
        <dbReference type="Proteomes" id="UP001519295"/>
    </source>
</evidence>
<dbReference type="Proteomes" id="UP001519295">
    <property type="component" value="Unassembled WGS sequence"/>
</dbReference>
<gene>
    <name evidence="4" type="ORF">JOF36_003461</name>
</gene>
<dbReference type="Pfam" id="PF00378">
    <property type="entry name" value="ECH_1"/>
    <property type="match status" value="1"/>
</dbReference>